<feature type="transmembrane region" description="Helical" evidence="8">
    <location>
        <begin position="353"/>
        <end position="376"/>
    </location>
</feature>
<feature type="transmembrane region" description="Helical" evidence="8">
    <location>
        <begin position="102"/>
        <end position="123"/>
    </location>
</feature>
<dbReference type="PANTHER" id="PTHR32468:SF0">
    <property type="entry name" value="K(+)_H(+) ANTIPORTER 1"/>
    <property type="match status" value="1"/>
</dbReference>
<keyword evidence="2" id="KW-0813">Transport</keyword>
<keyword evidence="5" id="KW-0406">Ion transport</keyword>
<proteinExistence type="predicted"/>
<evidence type="ECO:0000256" key="8">
    <source>
        <dbReference type="SAM" id="Phobius"/>
    </source>
</evidence>
<feature type="transmembrane region" description="Helical" evidence="8">
    <location>
        <begin position="278"/>
        <end position="309"/>
    </location>
</feature>
<dbReference type="Proteomes" id="UP001556367">
    <property type="component" value="Unassembled WGS sequence"/>
</dbReference>
<sequence length="869" mass="93698">MSDFAYHLGELGRNLLARAAPEQTGILSGDNPARYNEKDPIRLWVIQIVVIIGMAQLLGLITPRIRQPRVIAEVVGGLLLGPTVMGRIPGFRDAIFPAQGMVLLNLTSSIGLVLFLFLVALEIDTRLLKRNMRRSAVISLAGLILPLGLGAALGVVIYKNFIDQSVNYGYFLLFVAVAISITAFPVLCRILTELKLLDTSVGITVLSAGVVDDVVGWVLLALTVTLVNASNGLTALYVLLTCVGYVLFLLFPGRWAYRWLAVRTGSLDQGSPTPFMMTVTLLTVFISAFFTDIIGVHAIFGGFIAGLIIPHDNGYAIAIVEKLEDLVTIILIPIFFTLSGLRTNIGLLDDGKTWGYTILICAIAFVSKFFGCGGAAKFFGFNWREAATVGSLMSCKGLVELIVLNVGLQAGILDPRTFSMFVVHAIVLTIITTPLTLFFYPPKYRVHEGPSPHGIKSSESGEEGDKTKPHDAADLDFRSRYTLILDRLEQLPSAMAISKLLQPPSAQPSVTSNPKAAEAGVFPGPSQAISMNALRLVELTDRTSTVLRSQEAEGLLLNDPLVSAFKTFSYLNNIPLSAALSVTNFEEFPLAITEHANESKADLVILPWSRTSQTLSESLDGDRRTGLAPTFDQTNSVVHSELVRKVFMSSPSDVALFVDRGLSLARTGLAEQHLFLPFFGGPDDRLALSFVVQLCTNTSIKATVLRILKTDALSETTTNIDGKGHLTHNTIAPETVYGQQSTETRLMSDTADNVLWDRYTRDKNSQPSDVVAALSRVTFQTTETGRPLRSVVDAVEQQTGPQSSGNLVVVLGRSRRLSPTSNHGELLSLVAEKGSSVGSALPRTLGDVGAALIASNVSASLLVMQAAVA</sequence>
<feature type="transmembrane region" description="Helical" evidence="8">
    <location>
        <begin position="170"/>
        <end position="191"/>
    </location>
</feature>
<evidence type="ECO:0000256" key="3">
    <source>
        <dbReference type="ARBA" id="ARBA00022692"/>
    </source>
</evidence>
<comment type="subcellular location">
    <subcellularLocation>
        <location evidence="1">Membrane</location>
        <topology evidence="1">Multi-pass membrane protein</topology>
    </subcellularLocation>
</comment>
<keyword evidence="11" id="KW-1185">Reference proteome</keyword>
<evidence type="ECO:0000313" key="11">
    <source>
        <dbReference type="Proteomes" id="UP001556367"/>
    </source>
</evidence>
<keyword evidence="4 8" id="KW-1133">Transmembrane helix</keyword>
<feature type="domain" description="Cation/H+ exchanger transmembrane" evidence="9">
    <location>
        <begin position="57"/>
        <end position="437"/>
    </location>
</feature>
<feature type="transmembrane region" description="Helical" evidence="8">
    <location>
        <begin position="135"/>
        <end position="158"/>
    </location>
</feature>
<feature type="transmembrane region" description="Helical" evidence="8">
    <location>
        <begin position="70"/>
        <end position="90"/>
    </location>
</feature>
<keyword evidence="6 8" id="KW-0472">Membrane</keyword>
<evidence type="ECO:0000256" key="5">
    <source>
        <dbReference type="ARBA" id="ARBA00023065"/>
    </source>
</evidence>
<feature type="transmembrane region" description="Helical" evidence="8">
    <location>
        <begin position="41"/>
        <end position="61"/>
    </location>
</feature>
<reference evidence="11" key="1">
    <citation type="submission" date="2024-06" db="EMBL/GenBank/DDBJ databases">
        <title>Multi-omics analyses provide insights into the biosynthesis of the anticancer antibiotic pleurotin in Hohenbuehelia grisea.</title>
        <authorList>
            <person name="Weaver J.A."/>
            <person name="Alberti F."/>
        </authorList>
    </citation>
    <scope>NUCLEOTIDE SEQUENCE [LARGE SCALE GENOMIC DNA]</scope>
    <source>
        <strain evidence="11">T-177</strain>
    </source>
</reference>
<dbReference type="InterPro" id="IPR050794">
    <property type="entry name" value="CPA2_transporter"/>
</dbReference>
<comment type="caution">
    <text evidence="10">The sequence shown here is derived from an EMBL/GenBank/DDBJ whole genome shotgun (WGS) entry which is preliminary data.</text>
</comment>
<evidence type="ECO:0000256" key="2">
    <source>
        <dbReference type="ARBA" id="ARBA00022448"/>
    </source>
</evidence>
<evidence type="ECO:0000256" key="6">
    <source>
        <dbReference type="ARBA" id="ARBA00023136"/>
    </source>
</evidence>
<feature type="transmembrane region" description="Helical" evidence="8">
    <location>
        <begin position="315"/>
        <end position="341"/>
    </location>
</feature>
<feature type="region of interest" description="Disordered" evidence="7">
    <location>
        <begin position="450"/>
        <end position="471"/>
    </location>
</feature>
<accession>A0ABR3IXU7</accession>
<evidence type="ECO:0000313" key="10">
    <source>
        <dbReference type="EMBL" id="KAL0948200.1"/>
    </source>
</evidence>
<feature type="transmembrane region" description="Helical" evidence="8">
    <location>
        <begin position="420"/>
        <end position="440"/>
    </location>
</feature>
<feature type="transmembrane region" description="Helical" evidence="8">
    <location>
        <begin position="235"/>
        <end position="257"/>
    </location>
</feature>
<protein>
    <recommendedName>
        <fullName evidence="9">Cation/H+ exchanger transmembrane domain-containing protein</fullName>
    </recommendedName>
</protein>
<evidence type="ECO:0000259" key="9">
    <source>
        <dbReference type="Pfam" id="PF00999"/>
    </source>
</evidence>
<dbReference type="EMBL" id="JASNQZ010000014">
    <property type="protein sequence ID" value="KAL0948200.1"/>
    <property type="molecule type" value="Genomic_DNA"/>
</dbReference>
<dbReference type="Pfam" id="PF00999">
    <property type="entry name" value="Na_H_Exchanger"/>
    <property type="match status" value="1"/>
</dbReference>
<organism evidence="10 11">
    <name type="scientific">Hohenbuehelia grisea</name>
    <dbReference type="NCBI Taxonomy" id="104357"/>
    <lineage>
        <taxon>Eukaryota</taxon>
        <taxon>Fungi</taxon>
        <taxon>Dikarya</taxon>
        <taxon>Basidiomycota</taxon>
        <taxon>Agaricomycotina</taxon>
        <taxon>Agaricomycetes</taxon>
        <taxon>Agaricomycetidae</taxon>
        <taxon>Agaricales</taxon>
        <taxon>Pleurotineae</taxon>
        <taxon>Pleurotaceae</taxon>
        <taxon>Hohenbuehelia</taxon>
    </lineage>
</organism>
<keyword evidence="3 8" id="KW-0812">Transmembrane</keyword>
<gene>
    <name evidence="10" type="ORF">HGRIS_010808</name>
</gene>
<evidence type="ECO:0000256" key="7">
    <source>
        <dbReference type="SAM" id="MobiDB-lite"/>
    </source>
</evidence>
<evidence type="ECO:0000256" key="4">
    <source>
        <dbReference type="ARBA" id="ARBA00022989"/>
    </source>
</evidence>
<feature type="transmembrane region" description="Helical" evidence="8">
    <location>
        <begin position="203"/>
        <end position="229"/>
    </location>
</feature>
<dbReference type="Gene3D" id="1.20.1530.20">
    <property type="match status" value="1"/>
</dbReference>
<evidence type="ECO:0000256" key="1">
    <source>
        <dbReference type="ARBA" id="ARBA00004141"/>
    </source>
</evidence>
<name>A0ABR3IXU7_9AGAR</name>
<feature type="transmembrane region" description="Helical" evidence="8">
    <location>
        <begin position="388"/>
        <end position="408"/>
    </location>
</feature>
<dbReference type="InterPro" id="IPR038770">
    <property type="entry name" value="Na+/solute_symporter_sf"/>
</dbReference>
<dbReference type="InterPro" id="IPR006153">
    <property type="entry name" value="Cation/H_exchanger_TM"/>
</dbReference>
<dbReference type="PANTHER" id="PTHR32468">
    <property type="entry name" value="CATION/H + ANTIPORTER"/>
    <property type="match status" value="1"/>
</dbReference>